<gene>
    <name evidence="1" type="ORF">SDRG_01064</name>
</gene>
<dbReference type="Proteomes" id="UP000030762">
    <property type="component" value="Unassembled WGS sequence"/>
</dbReference>
<dbReference type="GeneID" id="19941791"/>
<dbReference type="InParanoid" id="T0SGY9"/>
<accession>T0SGY9</accession>
<dbReference type="EMBL" id="JH767133">
    <property type="protein sequence ID" value="EQC42227.1"/>
    <property type="molecule type" value="Genomic_DNA"/>
</dbReference>
<organism evidence="1 2">
    <name type="scientific">Saprolegnia diclina (strain VS20)</name>
    <dbReference type="NCBI Taxonomy" id="1156394"/>
    <lineage>
        <taxon>Eukaryota</taxon>
        <taxon>Sar</taxon>
        <taxon>Stramenopiles</taxon>
        <taxon>Oomycota</taxon>
        <taxon>Saprolegniomycetes</taxon>
        <taxon>Saprolegniales</taxon>
        <taxon>Saprolegniaceae</taxon>
        <taxon>Saprolegnia</taxon>
    </lineage>
</organism>
<keyword evidence="2" id="KW-1185">Reference proteome</keyword>
<proteinExistence type="predicted"/>
<name>T0SGY9_SAPDV</name>
<sequence length="113" mass="12598">MMPSSLHCKSATSTSYSISLGATQSSATTLSYHLTDATRFLLAAGIDTPRECLVCIAGFRELVFERKLLLPYYIDATYVLDHVMFLLDLFALPNRRLATARQLITPKLLNQGR</sequence>
<dbReference type="AlphaFoldDB" id="T0SGY9"/>
<evidence type="ECO:0000313" key="2">
    <source>
        <dbReference type="Proteomes" id="UP000030762"/>
    </source>
</evidence>
<reference evidence="1 2" key="1">
    <citation type="submission" date="2012-04" db="EMBL/GenBank/DDBJ databases">
        <title>The Genome Sequence of Saprolegnia declina VS20.</title>
        <authorList>
            <consortium name="The Broad Institute Genome Sequencing Platform"/>
            <person name="Russ C."/>
            <person name="Nusbaum C."/>
            <person name="Tyler B."/>
            <person name="van West P."/>
            <person name="Dieguez-Uribeondo J."/>
            <person name="de Bruijn I."/>
            <person name="Tripathy S."/>
            <person name="Jiang R."/>
            <person name="Young S.K."/>
            <person name="Zeng Q."/>
            <person name="Gargeya S."/>
            <person name="Fitzgerald M."/>
            <person name="Haas B."/>
            <person name="Abouelleil A."/>
            <person name="Alvarado L."/>
            <person name="Arachchi H.M."/>
            <person name="Berlin A."/>
            <person name="Chapman S.B."/>
            <person name="Goldberg J."/>
            <person name="Griggs A."/>
            <person name="Gujja S."/>
            <person name="Hansen M."/>
            <person name="Howarth C."/>
            <person name="Imamovic A."/>
            <person name="Larimer J."/>
            <person name="McCowen C."/>
            <person name="Montmayeur A."/>
            <person name="Murphy C."/>
            <person name="Neiman D."/>
            <person name="Pearson M."/>
            <person name="Priest M."/>
            <person name="Roberts A."/>
            <person name="Saif S."/>
            <person name="Shea T."/>
            <person name="Sisk P."/>
            <person name="Sykes S."/>
            <person name="Wortman J."/>
            <person name="Nusbaum C."/>
            <person name="Birren B."/>
        </authorList>
    </citation>
    <scope>NUCLEOTIDE SEQUENCE [LARGE SCALE GENOMIC DNA]</scope>
    <source>
        <strain evidence="1 2">VS20</strain>
    </source>
</reference>
<evidence type="ECO:0000313" key="1">
    <source>
        <dbReference type="EMBL" id="EQC42227.1"/>
    </source>
</evidence>
<protein>
    <submittedName>
        <fullName evidence="1">Uncharacterized protein</fullName>
    </submittedName>
</protein>
<dbReference type="VEuPathDB" id="FungiDB:SDRG_01064"/>
<dbReference type="RefSeq" id="XP_008604796.1">
    <property type="nucleotide sequence ID" value="XM_008606574.1"/>
</dbReference>